<evidence type="ECO:0000313" key="4">
    <source>
        <dbReference type="EMBL" id="CRK83693.1"/>
    </source>
</evidence>
<evidence type="ECO:0000256" key="1">
    <source>
        <dbReference type="ARBA" id="ARBA00001933"/>
    </source>
</evidence>
<dbReference type="STRING" id="1499688.BN000_03684"/>
<dbReference type="PANTHER" id="PTHR43586">
    <property type="entry name" value="CYSTEINE DESULFURASE"/>
    <property type="match status" value="1"/>
</dbReference>
<evidence type="ECO:0000256" key="2">
    <source>
        <dbReference type="ARBA" id="ARBA00022898"/>
    </source>
</evidence>
<dbReference type="RefSeq" id="WP_176699863.1">
    <property type="nucleotide sequence ID" value="NZ_CVRB01000004.1"/>
</dbReference>
<comment type="cofactor">
    <cofactor evidence="1">
        <name>pyridoxal 5'-phosphate</name>
        <dbReference type="ChEBI" id="CHEBI:597326"/>
    </cofactor>
</comment>
<accession>A0A0U1P0E6</accession>
<dbReference type="AlphaFoldDB" id="A0A0U1P0E6"/>
<dbReference type="Proteomes" id="UP000199087">
    <property type="component" value="Unassembled WGS sequence"/>
</dbReference>
<keyword evidence="2" id="KW-0663">Pyridoxal phosphate</keyword>
<dbReference type="Gene3D" id="3.90.1150.10">
    <property type="entry name" value="Aspartate Aminotransferase, domain 1"/>
    <property type="match status" value="1"/>
</dbReference>
<gene>
    <name evidence="4" type="ORF">BN000_03684</name>
</gene>
<dbReference type="InterPro" id="IPR015424">
    <property type="entry name" value="PyrdxlP-dep_Trfase"/>
</dbReference>
<protein>
    <submittedName>
        <fullName evidence="4">SufS subfamily cysteine desulfurase</fullName>
    </submittedName>
</protein>
<dbReference type="EMBL" id="CVRB01000004">
    <property type="protein sequence ID" value="CRK83693.1"/>
    <property type="molecule type" value="Genomic_DNA"/>
</dbReference>
<sequence length="500" mass="57232">MITAKIGSKVYKRFDSLEEYFQPFRSQVIGMNQQFASPYGIKKIIYADWTASGRLYRPIEQKISEVFGPYMANTHTESNITSLMMTGIYKQSKKIIKEHVNADEHDVVILDGFGMTSVMNKFQRMLGIRIPEKIKPYIKIPEEARPVVFLTHMEHHSNQTNWIETIADIVIINPDVNGQVDVKELKSLLQKYKDRPLKIGSFSACSNVTGIQTSFHQLAKILHEHGGICLVDFAASAPYITIDMHPSNPMEKLDAIFFSPHKFLGGPGSSGVMVFDSRLYKNKVPDHPGGGTVLWTNPWGEHHFYPDIELREDGGTPGILQAIRTALCLNLKNQMGVEKIVRREKQLLALLLTHLEKIPTVHIFEGQVKNRLGIVSFSIDKVHYNLIVRLLNDRFGFQVRGGCSCAGTYGHYLFKLNKEASKQITKKIDQGDLSVKPGWVRFSLHPIMTDEEILLFVRAVEEIAMNIEEWKKDYVYDPKSNDYFYIHHIREDMEPLFRFD</sequence>
<dbReference type="GO" id="GO:0003824">
    <property type="term" value="F:catalytic activity"/>
    <property type="evidence" value="ECO:0007669"/>
    <property type="project" value="UniProtKB-ARBA"/>
</dbReference>
<dbReference type="InterPro" id="IPR015422">
    <property type="entry name" value="PyrdxlP-dep_Trfase_small"/>
</dbReference>
<dbReference type="Gene3D" id="3.40.640.10">
    <property type="entry name" value="Type I PLP-dependent aspartate aminotransferase-like (Major domain)"/>
    <property type="match status" value="1"/>
</dbReference>
<evidence type="ECO:0000313" key="5">
    <source>
        <dbReference type="Proteomes" id="UP000199087"/>
    </source>
</evidence>
<proteinExistence type="predicted"/>
<dbReference type="InterPro" id="IPR000192">
    <property type="entry name" value="Aminotrans_V_dom"/>
</dbReference>
<dbReference type="PANTHER" id="PTHR43586:SF8">
    <property type="entry name" value="CYSTEINE DESULFURASE 1, CHLOROPLASTIC"/>
    <property type="match status" value="1"/>
</dbReference>
<evidence type="ECO:0000259" key="3">
    <source>
        <dbReference type="Pfam" id="PF00266"/>
    </source>
</evidence>
<keyword evidence="5" id="KW-1185">Reference proteome</keyword>
<organism evidence="4 5">
    <name type="scientific">Neobacillus massiliamazoniensis</name>
    <dbReference type="NCBI Taxonomy" id="1499688"/>
    <lineage>
        <taxon>Bacteria</taxon>
        <taxon>Bacillati</taxon>
        <taxon>Bacillota</taxon>
        <taxon>Bacilli</taxon>
        <taxon>Bacillales</taxon>
        <taxon>Bacillaceae</taxon>
        <taxon>Neobacillus</taxon>
    </lineage>
</organism>
<dbReference type="SUPFAM" id="SSF53383">
    <property type="entry name" value="PLP-dependent transferases"/>
    <property type="match status" value="1"/>
</dbReference>
<reference evidence="5" key="1">
    <citation type="submission" date="2015-05" db="EMBL/GenBank/DDBJ databases">
        <authorList>
            <person name="Urmite Genomes"/>
        </authorList>
    </citation>
    <scope>NUCLEOTIDE SEQUENCE [LARGE SCALE GENOMIC DNA]</scope>
    <source>
        <strain evidence="5">LF1</strain>
    </source>
</reference>
<dbReference type="Pfam" id="PF00266">
    <property type="entry name" value="Aminotran_5"/>
    <property type="match status" value="1"/>
</dbReference>
<dbReference type="InterPro" id="IPR015421">
    <property type="entry name" value="PyrdxlP-dep_Trfase_major"/>
</dbReference>
<name>A0A0U1P0E6_9BACI</name>
<feature type="domain" description="Aminotransferase class V" evidence="3">
    <location>
        <begin position="45"/>
        <end position="454"/>
    </location>
</feature>